<dbReference type="EMBL" id="CP003545">
    <property type="protein sequence ID" value="AFP84366.1"/>
    <property type="molecule type" value="Genomic_DNA"/>
</dbReference>
<evidence type="ECO:0000256" key="4">
    <source>
        <dbReference type="RuleBase" id="RU000571"/>
    </source>
</evidence>
<dbReference type="GO" id="GO:1990904">
    <property type="term" value="C:ribonucleoprotein complex"/>
    <property type="evidence" value="ECO:0007669"/>
    <property type="project" value="UniProtKB-KW"/>
</dbReference>
<organism evidence="5 6">
    <name type="scientific">Candidatus Carsonella ruddii PC isolate NHV</name>
    <dbReference type="NCBI Taxonomy" id="1202540"/>
    <lineage>
        <taxon>Bacteria</taxon>
        <taxon>Pseudomonadati</taxon>
        <taxon>Pseudomonadota</taxon>
        <taxon>Gammaproteobacteria</taxon>
        <taxon>Oceanospirillales</taxon>
        <taxon>Halomonadaceae</taxon>
        <taxon>Zymobacter group</taxon>
        <taxon>Candidatus Carsonella</taxon>
    </lineage>
</organism>
<dbReference type="PANTHER" id="PTHR42888">
    <property type="entry name" value="50S RIBOSOMAL PROTEIN L36, CHLOROPLASTIC"/>
    <property type="match status" value="1"/>
</dbReference>
<name>J3VR18_CARRU</name>
<proteinExistence type="inferred from homology"/>
<evidence type="ECO:0000256" key="3">
    <source>
        <dbReference type="ARBA" id="ARBA00023274"/>
    </source>
</evidence>
<evidence type="ECO:0000313" key="6">
    <source>
        <dbReference type="Proteomes" id="UP000003935"/>
    </source>
</evidence>
<reference evidence="5 6" key="1">
    <citation type="journal article" date="2012" name="Mol. Biol. Evol.">
        <title>Genome reduction and co-evolution between the primary and secondary bacterial symbionts of psyllids.</title>
        <authorList>
            <person name="Sloan D.B."/>
            <person name="Moran N.A."/>
        </authorList>
    </citation>
    <scope>NUCLEOTIDE SEQUENCE [LARGE SCALE GENOMIC DNA]</scope>
    <source>
        <strain evidence="5 6">PC</strain>
    </source>
</reference>
<dbReference type="PATRIC" id="fig|1202540.3.peg.137"/>
<dbReference type="HOGENOM" id="CLU_135723_6_2_6"/>
<dbReference type="InterPro" id="IPR035977">
    <property type="entry name" value="Ribosomal_bL36_sp"/>
</dbReference>
<protein>
    <recommendedName>
        <fullName evidence="4">50S ribosomal protein L36</fullName>
    </recommendedName>
</protein>
<keyword evidence="2 4" id="KW-0689">Ribosomal protein</keyword>
<dbReference type="PROSITE" id="PS00828">
    <property type="entry name" value="RIBOSOMAL_L36"/>
    <property type="match status" value="1"/>
</dbReference>
<dbReference type="PANTHER" id="PTHR42888:SF1">
    <property type="entry name" value="LARGE RIBOSOMAL SUBUNIT PROTEIN BL36C"/>
    <property type="match status" value="1"/>
</dbReference>
<dbReference type="AlphaFoldDB" id="J3VR18"/>
<dbReference type="SUPFAM" id="SSF57840">
    <property type="entry name" value="Ribosomal protein L36"/>
    <property type="match status" value="1"/>
</dbReference>
<gene>
    <name evidence="5" type="primary">rpmJ</name>
    <name evidence="5" type="ORF">A357_0167</name>
</gene>
<evidence type="ECO:0000256" key="1">
    <source>
        <dbReference type="ARBA" id="ARBA00007645"/>
    </source>
</evidence>
<dbReference type="Proteomes" id="UP000003935">
    <property type="component" value="Chromosome"/>
</dbReference>
<dbReference type="RefSeq" id="WP_014887665.1">
    <property type="nucleotide sequence ID" value="NC_018418.1"/>
</dbReference>
<dbReference type="GO" id="GO:0003735">
    <property type="term" value="F:structural constituent of ribosome"/>
    <property type="evidence" value="ECO:0007669"/>
    <property type="project" value="InterPro"/>
</dbReference>
<evidence type="ECO:0000313" key="5">
    <source>
        <dbReference type="EMBL" id="AFP84366.1"/>
    </source>
</evidence>
<dbReference type="GO" id="GO:0005737">
    <property type="term" value="C:cytoplasm"/>
    <property type="evidence" value="ECO:0007669"/>
    <property type="project" value="UniProtKB-ARBA"/>
</dbReference>
<dbReference type="GO" id="GO:0006412">
    <property type="term" value="P:translation"/>
    <property type="evidence" value="ECO:0007669"/>
    <property type="project" value="InterPro"/>
</dbReference>
<sequence length="37" mass="4475">MKIKSSIKKICKKCTILKRFKKIFVICIIKKHKQKQL</sequence>
<evidence type="ECO:0000256" key="2">
    <source>
        <dbReference type="ARBA" id="ARBA00022980"/>
    </source>
</evidence>
<dbReference type="KEGG" id="crv:A357_0167"/>
<dbReference type="GO" id="GO:0005840">
    <property type="term" value="C:ribosome"/>
    <property type="evidence" value="ECO:0007669"/>
    <property type="project" value="UniProtKB-KW"/>
</dbReference>
<dbReference type="NCBIfam" id="TIGR01022">
    <property type="entry name" value="rpmJ_bact"/>
    <property type="match status" value="1"/>
</dbReference>
<keyword evidence="3 4" id="KW-0687">Ribonucleoprotein</keyword>
<dbReference type="InterPro" id="IPR000473">
    <property type="entry name" value="Ribosomal_bL36"/>
</dbReference>
<dbReference type="Pfam" id="PF00444">
    <property type="entry name" value="Ribosomal_L36"/>
    <property type="match status" value="1"/>
</dbReference>
<accession>J3VR18</accession>
<comment type="similarity">
    <text evidence="1 4">Belongs to the bacterial ribosomal protein bL36 family.</text>
</comment>